<dbReference type="EMBL" id="BAAFJT010000002">
    <property type="protein sequence ID" value="GAB0181470.1"/>
    <property type="molecule type" value="Genomic_DNA"/>
</dbReference>
<accession>A0ABC9W8Q7</accession>
<dbReference type="AlphaFoldDB" id="A0ABC9W8Q7"/>
<protein>
    <submittedName>
        <fullName evidence="1">Uncharacterized protein</fullName>
    </submittedName>
</protein>
<evidence type="ECO:0000313" key="1">
    <source>
        <dbReference type="EMBL" id="GAB0181470.1"/>
    </source>
</evidence>
<evidence type="ECO:0000313" key="2">
    <source>
        <dbReference type="Proteomes" id="UP001623348"/>
    </source>
</evidence>
<proteinExistence type="predicted"/>
<name>A0ABC9W8Q7_GRUJA</name>
<sequence>MCTCLLGYDLIGITVMWSDGSYDWSVGMEGHRLFRKDRQERRQAGDDPLYVNDQLQCMELLLGMDEEPIKSLWVRIKGRAGTEATIVLVCYRPLDQEDQVDEAL</sequence>
<dbReference type="Proteomes" id="UP001623348">
    <property type="component" value="Unassembled WGS sequence"/>
</dbReference>
<comment type="caution">
    <text evidence="1">The sequence shown here is derived from an EMBL/GenBank/DDBJ whole genome shotgun (WGS) entry which is preliminary data.</text>
</comment>
<reference evidence="1 2" key="1">
    <citation type="submission" date="2024-06" db="EMBL/GenBank/DDBJ databases">
        <title>The draft genome of Grus japonensis, version 3.</title>
        <authorList>
            <person name="Nabeshima K."/>
            <person name="Suzuki S."/>
            <person name="Onuma M."/>
        </authorList>
    </citation>
    <scope>NUCLEOTIDE SEQUENCE [LARGE SCALE GENOMIC DNA]</scope>
    <source>
        <strain evidence="1 2">451A</strain>
    </source>
</reference>
<organism evidence="1 2">
    <name type="scientific">Grus japonensis</name>
    <name type="common">Japanese crane</name>
    <name type="synonym">Red-crowned crane</name>
    <dbReference type="NCBI Taxonomy" id="30415"/>
    <lineage>
        <taxon>Eukaryota</taxon>
        <taxon>Metazoa</taxon>
        <taxon>Chordata</taxon>
        <taxon>Craniata</taxon>
        <taxon>Vertebrata</taxon>
        <taxon>Euteleostomi</taxon>
        <taxon>Archelosauria</taxon>
        <taxon>Archosauria</taxon>
        <taxon>Dinosauria</taxon>
        <taxon>Saurischia</taxon>
        <taxon>Theropoda</taxon>
        <taxon>Coelurosauria</taxon>
        <taxon>Aves</taxon>
        <taxon>Neognathae</taxon>
        <taxon>Neoaves</taxon>
        <taxon>Gruiformes</taxon>
        <taxon>Gruidae</taxon>
        <taxon>Grus</taxon>
    </lineage>
</organism>
<gene>
    <name evidence="1" type="ORF">GRJ2_000612300</name>
</gene>
<keyword evidence="2" id="KW-1185">Reference proteome</keyword>